<comment type="caution">
    <text evidence="3">The sequence shown here is derived from an EMBL/GenBank/DDBJ whole genome shotgun (WGS) entry which is preliminary data.</text>
</comment>
<dbReference type="PATRIC" id="fig|1317118.6.peg.2870"/>
<keyword evidence="2" id="KW-0732">Signal</keyword>
<protein>
    <recommendedName>
        <fullName evidence="5">Lipoprotein</fullName>
    </recommendedName>
</protein>
<organism evidence="3 4">
    <name type="scientific">Roseivivax marinus</name>
    <dbReference type="NCBI Taxonomy" id="1379903"/>
    <lineage>
        <taxon>Bacteria</taxon>
        <taxon>Pseudomonadati</taxon>
        <taxon>Pseudomonadota</taxon>
        <taxon>Alphaproteobacteria</taxon>
        <taxon>Rhodobacterales</taxon>
        <taxon>Roseobacteraceae</taxon>
        <taxon>Roseivivax</taxon>
    </lineage>
</organism>
<evidence type="ECO:0008006" key="5">
    <source>
        <dbReference type="Google" id="ProtNLM"/>
    </source>
</evidence>
<dbReference type="AlphaFoldDB" id="W4HHL7"/>
<dbReference type="RefSeq" id="WP_043845214.1">
    <property type="nucleotide sequence ID" value="NZ_AQQW01000008.1"/>
</dbReference>
<dbReference type="Proteomes" id="UP000019063">
    <property type="component" value="Unassembled WGS sequence"/>
</dbReference>
<feature type="signal peptide" evidence="2">
    <location>
        <begin position="1"/>
        <end position="20"/>
    </location>
</feature>
<keyword evidence="4" id="KW-1185">Reference proteome</keyword>
<evidence type="ECO:0000256" key="1">
    <source>
        <dbReference type="SAM" id="MobiDB-lite"/>
    </source>
</evidence>
<accession>W4HHL7</accession>
<sequence>MDGLAGLRAALALTAAGALAACGADGEPVPPAPRGAPSATESAAAPQVEVTDPDGTQEVVE</sequence>
<feature type="region of interest" description="Disordered" evidence="1">
    <location>
        <begin position="24"/>
        <end position="61"/>
    </location>
</feature>
<name>W4HHL7_9RHOB</name>
<dbReference type="STRING" id="1379903.ATO8_13952"/>
<reference evidence="3 4" key="1">
    <citation type="journal article" date="2014" name="Antonie Van Leeuwenhoek">
        <title>Roseivivax atlanticus sp. nov., isolated from surface seawater of the Atlantic Ocean.</title>
        <authorList>
            <person name="Li G."/>
            <person name="Lai Q."/>
            <person name="Liu X."/>
            <person name="Sun F."/>
            <person name="Shao Z."/>
        </authorList>
    </citation>
    <scope>NUCLEOTIDE SEQUENCE [LARGE SCALE GENOMIC DNA]</scope>
    <source>
        <strain evidence="3 4">22II-s10s</strain>
    </source>
</reference>
<proteinExistence type="predicted"/>
<feature type="chain" id="PRO_5004843259" description="Lipoprotein" evidence="2">
    <location>
        <begin position="21"/>
        <end position="61"/>
    </location>
</feature>
<dbReference type="EMBL" id="AQQW01000008">
    <property type="protein sequence ID" value="ETW12204.1"/>
    <property type="molecule type" value="Genomic_DNA"/>
</dbReference>
<evidence type="ECO:0000313" key="4">
    <source>
        <dbReference type="Proteomes" id="UP000019063"/>
    </source>
</evidence>
<gene>
    <name evidence="3" type="ORF">ATO8_13952</name>
</gene>
<evidence type="ECO:0000256" key="2">
    <source>
        <dbReference type="SAM" id="SignalP"/>
    </source>
</evidence>
<evidence type="ECO:0000313" key="3">
    <source>
        <dbReference type="EMBL" id="ETW12204.1"/>
    </source>
</evidence>